<evidence type="ECO:0000313" key="2">
    <source>
        <dbReference type="Proteomes" id="UP001432322"/>
    </source>
</evidence>
<name>A0AAV5WLU3_9BILA</name>
<dbReference type="EMBL" id="BTSY01000006">
    <property type="protein sequence ID" value="GMT32947.1"/>
    <property type="molecule type" value="Genomic_DNA"/>
</dbReference>
<protein>
    <submittedName>
        <fullName evidence="1">Uncharacterized protein</fullName>
    </submittedName>
</protein>
<reference evidence="1" key="1">
    <citation type="submission" date="2023-10" db="EMBL/GenBank/DDBJ databases">
        <title>Genome assembly of Pristionchus species.</title>
        <authorList>
            <person name="Yoshida K."/>
            <person name="Sommer R.J."/>
        </authorList>
    </citation>
    <scope>NUCLEOTIDE SEQUENCE</scope>
    <source>
        <strain evidence="1">RS5133</strain>
    </source>
</reference>
<evidence type="ECO:0000313" key="1">
    <source>
        <dbReference type="EMBL" id="GMT32947.1"/>
    </source>
</evidence>
<keyword evidence="2" id="KW-1185">Reference proteome</keyword>
<dbReference type="AlphaFoldDB" id="A0AAV5WLU3"/>
<accession>A0AAV5WLU3</accession>
<sequence length="155" mass="17614">LIISALLSTSVYAAIEEGYAAPNTELGYGPIVRTGRYRVIQERVLGTNDYSSTHMDRPFLRREDETIPEEAQRFHYDRELDGRKVYIYRRVHTPVRYTNGVMERVGPATTVDRWAEGGYTGSQGQQVEVYSRVGDELYSDKVVPVKEGFANSESI</sequence>
<gene>
    <name evidence="1" type="ORF">PFISCL1PPCAC_24244</name>
</gene>
<organism evidence="1 2">
    <name type="scientific">Pristionchus fissidentatus</name>
    <dbReference type="NCBI Taxonomy" id="1538716"/>
    <lineage>
        <taxon>Eukaryota</taxon>
        <taxon>Metazoa</taxon>
        <taxon>Ecdysozoa</taxon>
        <taxon>Nematoda</taxon>
        <taxon>Chromadorea</taxon>
        <taxon>Rhabditida</taxon>
        <taxon>Rhabditina</taxon>
        <taxon>Diplogasteromorpha</taxon>
        <taxon>Diplogasteroidea</taxon>
        <taxon>Neodiplogasteridae</taxon>
        <taxon>Pristionchus</taxon>
    </lineage>
</organism>
<dbReference type="Proteomes" id="UP001432322">
    <property type="component" value="Unassembled WGS sequence"/>
</dbReference>
<feature type="non-terminal residue" evidence="1">
    <location>
        <position position="1"/>
    </location>
</feature>
<comment type="caution">
    <text evidence="1">The sequence shown here is derived from an EMBL/GenBank/DDBJ whole genome shotgun (WGS) entry which is preliminary data.</text>
</comment>
<proteinExistence type="predicted"/>